<name>A0ABX8SGR0_9ACTN</name>
<reference evidence="4 5" key="1">
    <citation type="submission" date="2021-07" db="EMBL/GenBank/DDBJ databases">
        <title>complete genome sequencing of Tessaracoccus sp.J1M15.</title>
        <authorList>
            <person name="Bae J.-W."/>
            <person name="Kim D.-y."/>
        </authorList>
    </citation>
    <scope>NUCLEOTIDE SEQUENCE [LARGE SCALE GENOMIC DNA]</scope>
    <source>
        <strain evidence="4 5">J1M15</strain>
    </source>
</reference>
<sequence>MNGPIRKVAVFVAIMMAALLANTTYISVFRTDSLNAEARNRRVRDAEFAANRGAILVGNTAIAESVSGDGTRFPYVRSYPDGETWSSVTGWYSYDYARSGLEQSYNDVLAGTSSEQTFTRVMDVLTGRRSQGANVSTTLNTAAQKAAVTALGDKQGAAIAMDYTTGEILALASTPTYDPSLLSDTNLTAARDAWSTLLNADEEPLKNRATREVYPPGSTFKLVTAAAAIEDGWVPSTEVDSPDSLPLPGSSRSMGNSTNCGGTRITLEQALKVSCNTAFGNVGLQLGSEKLQAMAEAFGFNQEQTIDISAATSRFPTDIDAAQTALSAIGQYEVAASPLQMLQVAATIANDGTMMRPYIASAVTNRDLSVLQSTTPTELGQPISSATAEMLQQMMVATVESGTGTPAQVSGLVVGGKTGTAQWDLDQPPYAWFVGYAEDPSVAIVAFVENADIERNDISGGRLAAPIFTAILEALR</sequence>
<feature type="compositionally biased region" description="Low complexity" evidence="1">
    <location>
        <begin position="242"/>
        <end position="253"/>
    </location>
</feature>
<dbReference type="PANTHER" id="PTHR30627">
    <property type="entry name" value="PEPTIDOGLYCAN D,D-TRANSPEPTIDASE"/>
    <property type="match status" value="1"/>
</dbReference>
<evidence type="ECO:0000259" key="3">
    <source>
        <dbReference type="Pfam" id="PF21922"/>
    </source>
</evidence>
<evidence type="ECO:0000313" key="4">
    <source>
        <dbReference type="EMBL" id="QXT62587.1"/>
    </source>
</evidence>
<feature type="domain" description="Penicillin binding protein A dimerisation" evidence="3">
    <location>
        <begin position="52"/>
        <end position="135"/>
    </location>
</feature>
<dbReference type="PANTHER" id="PTHR30627:SF24">
    <property type="entry name" value="PENICILLIN-BINDING PROTEIN 4B"/>
    <property type="match status" value="1"/>
</dbReference>
<dbReference type="Pfam" id="PF00905">
    <property type="entry name" value="Transpeptidase"/>
    <property type="match status" value="1"/>
</dbReference>
<feature type="region of interest" description="Disordered" evidence="1">
    <location>
        <begin position="235"/>
        <end position="257"/>
    </location>
</feature>
<dbReference type="InterPro" id="IPR054120">
    <property type="entry name" value="PBPA_dimer"/>
</dbReference>
<evidence type="ECO:0000313" key="5">
    <source>
        <dbReference type="Proteomes" id="UP000824504"/>
    </source>
</evidence>
<accession>A0ABX8SGR0</accession>
<dbReference type="Proteomes" id="UP000824504">
    <property type="component" value="Chromosome"/>
</dbReference>
<gene>
    <name evidence="4" type="ORF">KDB89_12725</name>
</gene>
<dbReference type="EMBL" id="CP079216">
    <property type="protein sequence ID" value="QXT62587.1"/>
    <property type="molecule type" value="Genomic_DNA"/>
</dbReference>
<dbReference type="InterPro" id="IPR001460">
    <property type="entry name" value="PCN-bd_Tpept"/>
</dbReference>
<evidence type="ECO:0000256" key="1">
    <source>
        <dbReference type="SAM" id="MobiDB-lite"/>
    </source>
</evidence>
<dbReference type="RefSeq" id="WP_219081617.1">
    <property type="nucleotide sequence ID" value="NZ_CP079216.1"/>
</dbReference>
<organism evidence="4 5">
    <name type="scientific">Tessaracoccus palaemonis</name>
    <dbReference type="NCBI Taxonomy" id="2829499"/>
    <lineage>
        <taxon>Bacteria</taxon>
        <taxon>Bacillati</taxon>
        <taxon>Actinomycetota</taxon>
        <taxon>Actinomycetes</taxon>
        <taxon>Propionibacteriales</taxon>
        <taxon>Propionibacteriaceae</taxon>
        <taxon>Tessaracoccus</taxon>
    </lineage>
</organism>
<evidence type="ECO:0000259" key="2">
    <source>
        <dbReference type="Pfam" id="PF00905"/>
    </source>
</evidence>
<feature type="domain" description="Penicillin-binding protein transpeptidase" evidence="2">
    <location>
        <begin position="156"/>
        <end position="473"/>
    </location>
</feature>
<protein>
    <submittedName>
        <fullName evidence="4">Penicillin-binding protein 2</fullName>
    </submittedName>
</protein>
<keyword evidence="5" id="KW-1185">Reference proteome</keyword>
<proteinExistence type="predicted"/>
<dbReference type="Pfam" id="PF21922">
    <property type="entry name" value="PBP_dimer_2"/>
    <property type="match status" value="1"/>
</dbReference>
<dbReference type="InterPro" id="IPR050515">
    <property type="entry name" value="Beta-lactam/transpept"/>
</dbReference>